<evidence type="ECO:0000313" key="3">
    <source>
        <dbReference type="Proteomes" id="UP000676996"/>
    </source>
</evidence>
<reference evidence="2" key="1">
    <citation type="submission" date="2021-04" db="EMBL/GenBank/DDBJ databases">
        <title>Ouciella asimina sp. nov., isolated from the surface seawater in the hydrothermal field of Okinawa Trough.</title>
        <authorList>
            <person name="Shuang W."/>
        </authorList>
    </citation>
    <scope>NUCLEOTIDE SEQUENCE</scope>
    <source>
        <strain evidence="2">LXI357</strain>
    </source>
</reference>
<name>A0A8T4IGS6_9SPHN</name>
<comment type="caution">
    <text evidence="2">The sequence shown here is derived from an EMBL/GenBank/DDBJ whole genome shotgun (WGS) entry which is preliminary data.</text>
</comment>
<dbReference type="Proteomes" id="UP000676996">
    <property type="component" value="Unassembled WGS sequence"/>
</dbReference>
<feature type="chain" id="PRO_5035919913" evidence="1">
    <location>
        <begin position="21"/>
        <end position="199"/>
    </location>
</feature>
<gene>
    <name evidence="2" type="ORF">J7S20_02990</name>
</gene>
<evidence type="ECO:0000256" key="1">
    <source>
        <dbReference type="SAM" id="SignalP"/>
    </source>
</evidence>
<dbReference type="RefSeq" id="WP_284052742.1">
    <property type="nucleotide sequence ID" value="NZ_JAGRQC010000001.1"/>
</dbReference>
<dbReference type="EMBL" id="JAGRQC010000001">
    <property type="protein sequence ID" value="MBR0551469.1"/>
    <property type="molecule type" value="Genomic_DNA"/>
</dbReference>
<evidence type="ECO:0000313" key="2">
    <source>
        <dbReference type="EMBL" id="MBR0551469.1"/>
    </source>
</evidence>
<proteinExistence type="predicted"/>
<accession>A0A8T4IGS6</accession>
<organism evidence="2 3">
    <name type="scientific">Stakelama marina</name>
    <dbReference type="NCBI Taxonomy" id="2826939"/>
    <lineage>
        <taxon>Bacteria</taxon>
        <taxon>Pseudomonadati</taxon>
        <taxon>Pseudomonadota</taxon>
        <taxon>Alphaproteobacteria</taxon>
        <taxon>Sphingomonadales</taxon>
        <taxon>Sphingomonadaceae</taxon>
        <taxon>Stakelama</taxon>
    </lineage>
</organism>
<keyword evidence="3" id="KW-1185">Reference proteome</keyword>
<keyword evidence="1" id="KW-0732">Signal</keyword>
<protein>
    <submittedName>
        <fullName evidence="2">Uncharacterized protein</fullName>
    </submittedName>
</protein>
<sequence>MRLVATLCSVAVFAATLSSADARDQSSASPEARQTVQDFGACVADQSPEKSAETLRQDFRSPAYQASLKVLARNNGYCFRKYGKLKSSNLLFAGAIAERLIEKGSQPLNVRFAKAAAGPETPAFSPSDKVAACVVRSAPDRAAALFDTKVATVNESDAIEALAPALHACSRMIAPLNISAAGERAMLATAAFRTLEAGA</sequence>
<dbReference type="AlphaFoldDB" id="A0A8T4IGS6"/>
<feature type="signal peptide" evidence="1">
    <location>
        <begin position="1"/>
        <end position="20"/>
    </location>
</feature>